<gene>
    <name evidence="2" type="ORF">NMU02_00310</name>
</gene>
<accession>A0ABT1MD21</accession>
<evidence type="ECO:0000313" key="3">
    <source>
        <dbReference type="Proteomes" id="UP001205603"/>
    </source>
</evidence>
<feature type="domain" description="PorZ N-terminal beta-propeller" evidence="1">
    <location>
        <begin position="46"/>
        <end position="194"/>
    </location>
</feature>
<sequence>MKRFFSILFFLIPVFSIWAQNAVGEWRLYPTYYTPTKIVVTPHYNYILADSSFLFSYDKDYDELRELSKQNILSDNVVNNMAYNNETGLLVITYSNGNIDLYIDNRTYNIPYIKNTSLKSKTINNISFYGDHIYLATDYGITVIDSKKKEIKDTYKFDKRILSTCIFNGNLMVGTEEETFAGKLTDNLLENSNFKFYTDVKPKYMISNEKRIIFLDIYNLIHSYDSENNYSFLESARGTKKIFPYKKGFIASNDEGFKIYDENNNLTYTVNYDDYEILKGNKIFDIFMTDNKLTALNEKGIYSYTFKNNEFTLEKKIDLSNNSIVTKPFNLLVNNGKLYVNSYGVNYMNTVQRINGNISILENGKWTNIDARNVPVFIKTDETFCTLSNIAVDPDNDNIFYVGTWLEGLYKFNNNEVETTYNATNSPIQQKNNHWQTNVGGVTFDKNKNLWMSNFAENSSLLVLKKDGTWVKLVYNDIKDQQYMNTIFIPEKSKTKWIISNRDVNISYRDKIMALNDNGTLENNNDDITRTFTSFTDQDGKQIENPNIICITEDKDGKLWIGTDQGPIVINNPDNFNSSDFHCNRVKIARNDGTNDADLLLSNDYIHRIAIDGGNRKWIATASSGVYLLSEDGTETIQHFTTQNSPLPSNTVYNIAIDPNSGEVYFATTEGLAMYRSDAIEPKEDFSNVYAFPNPVRPDFTGWITITGLQEKSLVKITDVSGNLIYQNYSEGGQLAWNGRTPDGNRVKTGIYLVFAANKEGKQGVVTKIMVVN</sequence>
<comment type="caution">
    <text evidence="2">The sequence shown here is derived from an EMBL/GenBank/DDBJ whole genome shotgun (WGS) entry which is preliminary data.</text>
</comment>
<dbReference type="Gene3D" id="2.130.10.10">
    <property type="entry name" value="YVTN repeat-like/Quinoprotein amine dehydrogenase"/>
    <property type="match status" value="3"/>
</dbReference>
<dbReference type="InterPro" id="IPR048954">
    <property type="entry name" value="PorZ_N"/>
</dbReference>
<dbReference type="EMBL" id="JANDHW010000001">
    <property type="protein sequence ID" value="MCP9610535.1"/>
    <property type="molecule type" value="Genomic_DNA"/>
</dbReference>
<dbReference type="Pfam" id="PF07494">
    <property type="entry name" value="Reg_prop"/>
    <property type="match status" value="1"/>
</dbReference>
<dbReference type="Proteomes" id="UP001205603">
    <property type="component" value="Unassembled WGS sequence"/>
</dbReference>
<evidence type="ECO:0000313" key="2">
    <source>
        <dbReference type="EMBL" id="MCP9610535.1"/>
    </source>
</evidence>
<dbReference type="RefSeq" id="WP_255025041.1">
    <property type="nucleotide sequence ID" value="NZ_JANDHW010000001.1"/>
</dbReference>
<dbReference type="InterPro" id="IPR011110">
    <property type="entry name" value="Reg_prop"/>
</dbReference>
<name>A0ABT1MD21_9BACT</name>
<dbReference type="Pfam" id="PF21544">
    <property type="entry name" value="PorZ_N_b_propeller"/>
    <property type="match status" value="1"/>
</dbReference>
<evidence type="ECO:0000259" key="1">
    <source>
        <dbReference type="Pfam" id="PF21544"/>
    </source>
</evidence>
<dbReference type="InterPro" id="IPR015943">
    <property type="entry name" value="WD40/YVTN_repeat-like_dom_sf"/>
</dbReference>
<reference evidence="2 3" key="1">
    <citation type="submission" date="2022-07" db="EMBL/GenBank/DDBJ databases">
        <title>Fecal culturing of patients with breast cancer.</title>
        <authorList>
            <person name="Teng N.M.Y."/>
            <person name="Kiu R."/>
            <person name="Evans R."/>
            <person name="Baker D.J."/>
            <person name="Zenner C."/>
            <person name="Robinson S.D."/>
            <person name="Hall L.J."/>
        </authorList>
    </citation>
    <scope>NUCLEOTIDE SEQUENCE [LARGE SCALE GENOMIC DNA]</scope>
    <source>
        <strain evidence="2 3">LH1063</strain>
    </source>
</reference>
<proteinExistence type="predicted"/>
<organism evidence="2 3">
    <name type="scientific">Coprobacter tertius</name>
    <dbReference type="NCBI Taxonomy" id="2944915"/>
    <lineage>
        <taxon>Bacteria</taxon>
        <taxon>Pseudomonadati</taxon>
        <taxon>Bacteroidota</taxon>
        <taxon>Bacteroidia</taxon>
        <taxon>Bacteroidales</taxon>
        <taxon>Barnesiellaceae</taxon>
        <taxon>Coprobacter</taxon>
    </lineage>
</organism>
<protein>
    <recommendedName>
        <fullName evidence="1">PorZ N-terminal beta-propeller domain-containing protein</fullName>
    </recommendedName>
</protein>
<keyword evidence="3" id="KW-1185">Reference proteome</keyword>
<dbReference type="SUPFAM" id="SSF63829">
    <property type="entry name" value="Calcium-dependent phosphotriesterase"/>
    <property type="match status" value="3"/>
</dbReference>